<evidence type="ECO:0000256" key="3">
    <source>
        <dbReference type="ARBA" id="ARBA00022801"/>
    </source>
</evidence>
<name>A0A1S8M2N1_9CLOT</name>
<keyword evidence="3 8" id="KW-0378">Hydrolase</keyword>
<dbReference type="Proteomes" id="UP000190951">
    <property type="component" value="Plasmid p330"/>
</dbReference>
<dbReference type="SUPFAM" id="SSF81296">
    <property type="entry name" value="E set domains"/>
    <property type="match status" value="1"/>
</dbReference>
<dbReference type="GO" id="GO:0030245">
    <property type="term" value="P:cellulose catabolic process"/>
    <property type="evidence" value="ECO:0007669"/>
    <property type="project" value="UniProtKB-KW"/>
</dbReference>
<dbReference type="KEGG" id="crw:CROST_047580"/>
<evidence type="ECO:0000256" key="8">
    <source>
        <dbReference type="RuleBase" id="RU361153"/>
    </source>
</evidence>
<evidence type="ECO:0000256" key="1">
    <source>
        <dbReference type="ARBA" id="ARBA00005641"/>
    </source>
</evidence>
<evidence type="ECO:0000313" key="12">
    <source>
        <dbReference type="Proteomes" id="UP000190951"/>
    </source>
</evidence>
<evidence type="ECO:0008006" key="13">
    <source>
        <dbReference type="Google" id="ProtNLM"/>
    </source>
</evidence>
<evidence type="ECO:0000313" key="11">
    <source>
        <dbReference type="EMBL" id="URZ13980.1"/>
    </source>
</evidence>
<dbReference type="InterPro" id="IPR017853">
    <property type="entry name" value="GH"/>
</dbReference>
<dbReference type="EMBL" id="CP096984">
    <property type="protein sequence ID" value="URZ13980.1"/>
    <property type="molecule type" value="Genomic_DNA"/>
</dbReference>
<keyword evidence="4" id="KW-0136">Cellulose degradation</keyword>
<feature type="chain" id="PRO_5043859336" description="Cellulase" evidence="10">
    <location>
        <begin position="31"/>
        <end position="580"/>
    </location>
</feature>
<keyword evidence="6 8" id="KW-0326">Glycosidase</keyword>
<reference evidence="11 12" key="1">
    <citation type="submission" date="2022-04" db="EMBL/GenBank/DDBJ databases">
        <title>Genome sequence of C. roseum typestrain.</title>
        <authorList>
            <person name="Poehlein A."/>
            <person name="Schoch T."/>
            <person name="Duerre P."/>
            <person name="Daniel R."/>
        </authorList>
    </citation>
    <scope>NUCLEOTIDE SEQUENCE [LARGE SCALE GENOMIC DNA]</scope>
    <source>
        <strain evidence="11 12">DSM 7320</strain>
        <plasmid evidence="11 12">p330</plasmid>
    </source>
</reference>
<dbReference type="PIRSF" id="PIRSF001043">
    <property type="entry name" value="Endoglucanase_B"/>
    <property type="match status" value="1"/>
</dbReference>
<geneLocation type="plasmid" evidence="11 12">
    <name>p330</name>
</geneLocation>
<accession>A0A1S8M2N1</accession>
<proteinExistence type="inferred from homology"/>
<dbReference type="AlphaFoldDB" id="A0A1S8M2N1"/>
<dbReference type="Pfam" id="PF00150">
    <property type="entry name" value="Cellulase"/>
    <property type="match status" value="1"/>
</dbReference>
<dbReference type="GO" id="GO:0005576">
    <property type="term" value="C:extracellular region"/>
    <property type="evidence" value="ECO:0007669"/>
    <property type="project" value="TreeGrafter"/>
</dbReference>
<keyword evidence="2 10" id="KW-0732">Signal</keyword>
<evidence type="ECO:0000256" key="5">
    <source>
        <dbReference type="ARBA" id="ARBA00023277"/>
    </source>
</evidence>
<dbReference type="SUPFAM" id="SSF51445">
    <property type="entry name" value="(Trans)glycosidases"/>
    <property type="match status" value="1"/>
</dbReference>
<dbReference type="Pfam" id="PF18448">
    <property type="entry name" value="CBM46"/>
    <property type="match status" value="1"/>
</dbReference>
<evidence type="ECO:0000256" key="4">
    <source>
        <dbReference type="ARBA" id="ARBA00023001"/>
    </source>
</evidence>
<feature type="region of interest" description="Disordered" evidence="9">
    <location>
        <begin position="29"/>
        <end position="58"/>
    </location>
</feature>
<dbReference type="InterPro" id="IPR016282">
    <property type="entry name" value="Glyco_hydro_5_endoGlcnase_B"/>
</dbReference>
<dbReference type="InterPro" id="IPR014756">
    <property type="entry name" value="Ig_E-set"/>
</dbReference>
<dbReference type="GO" id="GO:0008422">
    <property type="term" value="F:beta-glucosidase activity"/>
    <property type="evidence" value="ECO:0007669"/>
    <property type="project" value="TreeGrafter"/>
</dbReference>
<organism evidence="11 12">
    <name type="scientific">Clostridium felsineum</name>
    <dbReference type="NCBI Taxonomy" id="36839"/>
    <lineage>
        <taxon>Bacteria</taxon>
        <taxon>Bacillati</taxon>
        <taxon>Bacillota</taxon>
        <taxon>Clostridia</taxon>
        <taxon>Eubacteriales</taxon>
        <taxon>Clostridiaceae</taxon>
        <taxon>Clostridium</taxon>
    </lineage>
</organism>
<keyword evidence="11" id="KW-0614">Plasmid</keyword>
<dbReference type="PANTHER" id="PTHR31297:SF41">
    <property type="entry name" value="ENDOGLUCANASE, PUTATIVE (AFU_ORTHOLOGUE AFUA_5G01830)-RELATED"/>
    <property type="match status" value="1"/>
</dbReference>
<keyword evidence="5" id="KW-0119">Carbohydrate metabolism</keyword>
<dbReference type="Gene3D" id="3.20.20.80">
    <property type="entry name" value="Glycosidases"/>
    <property type="match status" value="1"/>
</dbReference>
<dbReference type="InterPro" id="IPR040946">
    <property type="entry name" value="CBM46"/>
</dbReference>
<evidence type="ECO:0000256" key="9">
    <source>
        <dbReference type="SAM" id="MobiDB-lite"/>
    </source>
</evidence>
<evidence type="ECO:0000256" key="7">
    <source>
        <dbReference type="ARBA" id="ARBA00023326"/>
    </source>
</evidence>
<feature type="signal peptide" evidence="10">
    <location>
        <begin position="1"/>
        <end position="30"/>
    </location>
</feature>
<dbReference type="PANTHER" id="PTHR31297">
    <property type="entry name" value="GLUCAN ENDO-1,6-BETA-GLUCOSIDASE B"/>
    <property type="match status" value="1"/>
</dbReference>
<evidence type="ECO:0000256" key="2">
    <source>
        <dbReference type="ARBA" id="ARBA00022729"/>
    </source>
</evidence>
<dbReference type="InterPro" id="IPR005102">
    <property type="entry name" value="Carbo-bd_X2"/>
</dbReference>
<dbReference type="STRING" id="84029.CROST_06230"/>
<sequence>MKKAKKIVAFFTSCALVFSACVVSSNSAEARTNTKPTDSSKKEAAKTPSQQYANSMQPGWNLGNSFDSVGNTGETSWGNPPVTEALLEKVKGEGFKSIRIPLTVYGRVGTAPNYTIDSTYLNRYAQVVKMALALKLKVMINIHHDSWEWAEYINADDDNGEAMAEYKAIWTQLSSYFKDYSSDLCFESLNEPTFKNHSGDVATDVQLKRLDAVNTEFHSIVRNSGGNNAARMLVMPTLNTNNSDDRCASLYNTIAGLKDPNIVATLHYYGYWPFSVNIAGSTTMDSNTVSDINASFDRMYNNFTAKGVGVVVGEYGLLSFDGSAKSDVVEHGELLKYIEYLTYYAKSKGIAMMLWDNGGMINRQTYKWNDAEFSNVVKASFKTRSSYAASDEIFVKKEASNKDIPVSLTLNGNTLASIYNGNVKLKLGTDYTYSNGVVTLKGAYISRLINGNYGTKATLTFKFSAGADFNVDINYENTPLLSKGKGTTAGFNIPIQFNGSKLLTLEAVNADGTATGPANWTTYKQFGDSFTVDYTTNSLTMTNTFFNACNDGTITLKLHFESGEVLQCNITKSGTTVTAN</sequence>
<dbReference type="InterPro" id="IPR001547">
    <property type="entry name" value="Glyco_hydro_5"/>
</dbReference>
<gene>
    <name evidence="11" type="ORF">CROST_047580</name>
</gene>
<evidence type="ECO:0000256" key="6">
    <source>
        <dbReference type="ARBA" id="ARBA00023295"/>
    </source>
</evidence>
<comment type="similarity">
    <text evidence="1 8">Belongs to the glycosyl hydrolase 5 (cellulase A) family.</text>
</comment>
<dbReference type="Gene3D" id="2.60.40.10">
    <property type="entry name" value="Immunoglobulins"/>
    <property type="match status" value="1"/>
</dbReference>
<keyword evidence="12" id="KW-1185">Reference proteome</keyword>
<dbReference type="Pfam" id="PF03442">
    <property type="entry name" value="CBM_X2"/>
    <property type="match status" value="1"/>
</dbReference>
<dbReference type="InterPro" id="IPR013783">
    <property type="entry name" value="Ig-like_fold"/>
</dbReference>
<dbReference type="PROSITE" id="PS51257">
    <property type="entry name" value="PROKAR_LIPOPROTEIN"/>
    <property type="match status" value="1"/>
</dbReference>
<dbReference type="InterPro" id="IPR050386">
    <property type="entry name" value="Glycosyl_hydrolase_5"/>
</dbReference>
<keyword evidence="7" id="KW-0624">Polysaccharide degradation</keyword>
<dbReference type="RefSeq" id="WP_077834405.1">
    <property type="nucleotide sequence ID" value="NZ_CP096984.1"/>
</dbReference>
<dbReference type="GO" id="GO:0009986">
    <property type="term" value="C:cell surface"/>
    <property type="evidence" value="ECO:0007669"/>
    <property type="project" value="TreeGrafter"/>
</dbReference>
<evidence type="ECO:0000256" key="10">
    <source>
        <dbReference type="SAM" id="SignalP"/>
    </source>
</evidence>
<feature type="compositionally biased region" description="Polar residues" evidence="9">
    <location>
        <begin position="47"/>
        <end position="58"/>
    </location>
</feature>
<protein>
    <recommendedName>
        <fullName evidence="13">Cellulase</fullName>
    </recommendedName>
</protein>